<dbReference type="EMBL" id="MASI01000001">
    <property type="protein sequence ID" value="ODA68258.1"/>
    <property type="molecule type" value="Genomic_DNA"/>
</dbReference>
<protein>
    <submittedName>
        <fullName evidence="2">Cobalamin biosynthesis protein CbiG</fullName>
    </submittedName>
</protein>
<dbReference type="PANTHER" id="PTHR37477:SF1">
    <property type="entry name" value="COBALT-PRECORRIN-5A HYDROLASE"/>
    <property type="match status" value="1"/>
</dbReference>
<evidence type="ECO:0000259" key="1">
    <source>
        <dbReference type="Pfam" id="PF01890"/>
    </source>
</evidence>
<reference evidence="2 3" key="1">
    <citation type="submission" date="2016-07" db="EMBL/GenBank/DDBJ databases">
        <title>Draft genome sequence of Methyloligella halotolerans C2T (VKM B-2706T=CCUG 61687T=DSM 25045T), a halotolerant polyhydroxybutyrate accumulating methylotroph.</title>
        <authorList>
            <person name="Vasilenko O.V."/>
            <person name="Doronina N.V."/>
            <person name="Poroshina M.N."/>
            <person name="Tarlachkov S.V."/>
            <person name="Trotsenko Y.A."/>
        </authorList>
    </citation>
    <scope>NUCLEOTIDE SEQUENCE [LARGE SCALE GENOMIC DNA]</scope>
    <source>
        <strain evidence="2 3">VKM B-2706</strain>
    </source>
</reference>
<dbReference type="RefSeq" id="WP_069093596.1">
    <property type="nucleotide sequence ID" value="NZ_MASI01000001.1"/>
</dbReference>
<dbReference type="Pfam" id="PF01890">
    <property type="entry name" value="CbiG_C"/>
    <property type="match status" value="1"/>
</dbReference>
<dbReference type="GO" id="GO:0009236">
    <property type="term" value="P:cobalamin biosynthetic process"/>
    <property type="evidence" value="ECO:0007669"/>
    <property type="project" value="InterPro"/>
</dbReference>
<organism evidence="2 3">
    <name type="scientific">Methyloligella halotolerans</name>
    <dbReference type="NCBI Taxonomy" id="1177755"/>
    <lineage>
        <taxon>Bacteria</taxon>
        <taxon>Pseudomonadati</taxon>
        <taxon>Pseudomonadota</taxon>
        <taxon>Alphaproteobacteria</taxon>
        <taxon>Hyphomicrobiales</taxon>
        <taxon>Hyphomicrobiaceae</taxon>
        <taxon>Methyloligella</taxon>
    </lineage>
</organism>
<sequence>MMVAGFGYRKDVALDALEEALALALSHCDIERRQIDAIAAASGKQDEAAVRAIAAELSVPLIPVNQDAMIQASGRTLSHSDRVMAEKAVPSVAETVALAAAGPASKLLGPKVSSRSASCAIAIGGGS</sequence>
<accession>A0A1E2S1N8</accession>
<dbReference type="InterPro" id="IPR002750">
    <property type="entry name" value="CobE/GbiG_C"/>
</dbReference>
<dbReference type="STRING" id="1177755.A7A08_00075"/>
<dbReference type="OrthoDB" id="7308095at2"/>
<evidence type="ECO:0000313" key="2">
    <source>
        <dbReference type="EMBL" id="ODA68258.1"/>
    </source>
</evidence>
<dbReference type="InterPro" id="IPR036518">
    <property type="entry name" value="CobE/GbiG_C_sf"/>
</dbReference>
<keyword evidence="3" id="KW-1185">Reference proteome</keyword>
<dbReference type="PANTHER" id="PTHR37477">
    <property type="entry name" value="COBALT-PRECORRIN-5A HYDROLASE"/>
    <property type="match status" value="1"/>
</dbReference>
<evidence type="ECO:0000313" key="3">
    <source>
        <dbReference type="Proteomes" id="UP000095087"/>
    </source>
</evidence>
<comment type="caution">
    <text evidence="2">The sequence shown here is derived from an EMBL/GenBank/DDBJ whole genome shotgun (WGS) entry which is preliminary data.</text>
</comment>
<feature type="domain" description="CobE/GbiG C-terminal" evidence="1">
    <location>
        <begin position="3"/>
        <end position="122"/>
    </location>
</feature>
<dbReference type="Gene3D" id="3.30.420.180">
    <property type="entry name" value="CobE/GbiG C-terminal domain"/>
    <property type="match status" value="1"/>
</dbReference>
<dbReference type="Proteomes" id="UP000095087">
    <property type="component" value="Unassembled WGS sequence"/>
</dbReference>
<gene>
    <name evidence="2" type="ORF">A7A08_00075</name>
</gene>
<dbReference type="AlphaFoldDB" id="A0A1E2S1N8"/>
<proteinExistence type="predicted"/>
<dbReference type="InterPro" id="IPR052553">
    <property type="entry name" value="CbiG_hydrolase"/>
</dbReference>
<name>A0A1E2S1N8_9HYPH</name>
<dbReference type="SUPFAM" id="SSF159664">
    <property type="entry name" value="CobE/GbiG C-terminal domain-like"/>
    <property type="match status" value="1"/>
</dbReference>